<proteinExistence type="predicted"/>
<name>A0ABQ0M9V7_MYCCL</name>
<organism evidence="1 2">
    <name type="scientific">Mycena chlorophos</name>
    <name type="common">Agaric fungus</name>
    <name type="synonym">Agaricus chlorophos</name>
    <dbReference type="NCBI Taxonomy" id="658473"/>
    <lineage>
        <taxon>Eukaryota</taxon>
        <taxon>Fungi</taxon>
        <taxon>Dikarya</taxon>
        <taxon>Basidiomycota</taxon>
        <taxon>Agaricomycotina</taxon>
        <taxon>Agaricomycetes</taxon>
        <taxon>Agaricomycetidae</taxon>
        <taxon>Agaricales</taxon>
        <taxon>Marasmiineae</taxon>
        <taxon>Mycenaceae</taxon>
        <taxon>Mycena</taxon>
    </lineage>
</organism>
<dbReference type="Gene3D" id="2.130.10.10">
    <property type="entry name" value="YVTN repeat-like/Quinoprotein amine dehydrogenase"/>
    <property type="match status" value="2"/>
</dbReference>
<dbReference type="SUPFAM" id="SSF50998">
    <property type="entry name" value="Quinoprotein alcohol dehydrogenase-like"/>
    <property type="match status" value="1"/>
</dbReference>
<evidence type="ECO:0000313" key="2">
    <source>
        <dbReference type="Proteomes" id="UP000815677"/>
    </source>
</evidence>
<dbReference type="SMART" id="SM00320">
    <property type="entry name" value="WD40"/>
    <property type="match status" value="2"/>
</dbReference>
<keyword evidence="2" id="KW-1185">Reference proteome</keyword>
<evidence type="ECO:0008006" key="3">
    <source>
        <dbReference type="Google" id="ProtNLM"/>
    </source>
</evidence>
<dbReference type="Pfam" id="PF00400">
    <property type="entry name" value="WD40"/>
    <property type="match status" value="1"/>
</dbReference>
<dbReference type="InterPro" id="IPR011047">
    <property type="entry name" value="Quinoprotein_ADH-like_sf"/>
</dbReference>
<protein>
    <recommendedName>
        <fullName evidence="3">WD40 repeat-like protein</fullName>
    </recommendedName>
</protein>
<dbReference type="EMBL" id="DF849930">
    <property type="protein sequence ID" value="GAT60085.1"/>
    <property type="molecule type" value="Genomic_DNA"/>
</dbReference>
<accession>A0ABQ0M9V7</accession>
<sequence length="334" mass="34888">MDLARTLTTPAPVCALALGPAGQLLAGSDDGSVRVYDPVSWKVAHAIRGLPADVASIVCAPSGDVWVSSGRSAYAFSIASQKLIQTVNDATATLVLGEDEEDVLNELALSKTHLAFSTDSGTVGVVDLSTNTVSRVKTRHTSICGIVRFIPDRPRELLSAGYDSALLHFDFALGTVLSRRDITAPASTDGVSLSPPFILSAALTGTGAVAAGTADGRLWVSCSGDKSVNSGKKKRSRKWEGLNEEDEILEKIAEGPVVAMSFSGSSTLLVSTLLGTLMQYTISRSASDELQLSKNTELQVGVAKVNTLVCDDQKVAIAGLTADGKGIIEIRTVP</sequence>
<dbReference type="InterPro" id="IPR042453">
    <property type="entry name" value="WDR53"/>
</dbReference>
<dbReference type="InterPro" id="IPR001680">
    <property type="entry name" value="WD40_rpt"/>
</dbReference>
<gene>
    <name evidence="1" type="ORF">MCHLO_16284</name>
</gene>
<dbReference type="PANTHER" id="PTHR44666">
    <property type="entry name" value="WD REPEAT-CONTAINING PROTEIN 53"/>
    <property type="match status" value="1"/>
</dbReference>
<dbReference type="PANTHER" id="PTHR44666:SF1">
    <property type="entry name" value="WD REPEAT-CONTAINING PROTEIN 53"/>
    <property type="match status" value="1"/>
</dbReference>
<evidence type="ECO:0000313" key="1">
    <source>
        <dbReference type="EMBL" id="GAT60085.1"/>
    </source>
</evidence>
<dbReference type="InterPro" id="IPR015943">
    <property type="entry name" value="WD40/YVTN_repeat-like_dom_sf"/>
</dbReference>
<reference evidence="1" key="1">
    <citation type="submission" date="2014-09" db="EMBL/GenBank/DDBJ databases">
        <title>Genome sequence of the luminous mushroom Mycena chlorophos for searching fungal bioluminescence genes.</title>
        <authorList>
            <person name="Tanaka Y."/>
            <person name="Kasuga D."/>
            <person name="Oba Y."/>
            <person name="Hase S."/>
            <person name="Sato K."/>
            <person name="Oba Y."/>
            <person name="Sakakibara Y."/>
        </authorList>
    </citation>
    <scope>NUCLEOTIDE SEQUENCE</scope>
</reference>
<dbReference type="Proteomes" id="UP000815677">
    <property type="component" value="Unassembled WGS sequence"/>
</dbReference>